<keyword evidence="6" id="KW-0597">Phosphoprotein</keyword>
<evidence type="ECO:0000256" key="9">
    <source>
        <dbReference type="ARBA" id="ARBA00022723"/>
    </source>
</evidence>
<comment type="catalytic activity">
    <reaction evidence="18 22">
        <text>3-O-(beta-D-galactosyl-(1-&gt;3)-beta-D-galactosyl-(1-&gt;4)-beta-D-xylosyl)-L-seryl-[protein] + UDP-alpha-D-glucuronate = 3-O-(beta-D-GlcA-(1-&gt;3)-beta-D-Gal-(1-&gt;3)-beta-D-Gal-(1-&gt;4)-beta-D-Xyl)-L-seryl-[protein] + UDP + H(+)</text>
        <dbReference type="Rhea" id="RHEA:24168"/>
        <dbReference type="Rhea" id="RHEA-COMP:12571"/>
        <dbReference type="Rhea" id="RHEA-COMP:12573"/>
        <dbReference type="ChEBI" id="CHEBI:15378"/>
        <dbReference type="ChEBI" id="CHEBI:58052"/>
        <dbReference type="ChEBI" id="CHEBI:58223"/>
        <dbReference type="ChEBI" id="CHEBI:132090"/>
        <dbReference type="ChEBI" id="CHEBI:132093"/>
        <dbReference type="EC" id="2.4.1.135"/>
    </reaction>
</comment>
<keyword evidence="14 21" id="KW-0325">Glycoprotein</keyword>
<dbReference type="GO" id="GO:0050650">
    <property type="term" value="P:chondroitin sulfate proteoglycan biosynthetic process"/>
    <property type="evidence" value="ECO:0007669"/>
    <property type="project" value="TreeGrafter"/>
</dbReference>
<dbReference type="GO" id="GO:0000139">
    <property type="term" value="C:Golgi membrane"/>
    <property type="evidence" value="ECO:0007669"/>
    <property type="project" value="UniProtKB-SubCell"/>
</dbReference>
<keyword evidence="9 22" id="KW-0479">Metal-binding</keyword>
<evidence type="ECO:0000256" key="11">
    <source>
        <dbReference type="ARBA" id="ARBA00022989"/>
    </source>
</evidence>
<evidence type="ECO:0000256" key="2">
    <source>
        <dbReference type="ARBA" id="ARBA00004323"/>
    </source>
</evidence>
<proteinExistence type="inferred from homology"/>
<dbReference type="PANTHER" id="PTHR10896:SF21">
    <property type="entry name" value="GALACTOSYLGALACTOSYLXYLOSYLPROTEIN 3-BETA-GLUCURONOSYLTRANSFERASE 1"/>
    <property type="match status" value="1"/>
</dbReference>
<evidence type="ECO:0000256" key="7">
    <source>
        <dbReference type="ARBA" id="ARBA00022679"/>
    </source>
</evidence>
<evidence type="ECO:0000256" key="10">
    <source>
        <dbReference type="ARBA" id="ARBA00022968"/>
    </source>
</evidence>
<dbReference type="Gene3D" id="3.90.550.10">
    <property type="entry name" value="Spore Coat Polysaccharide Biosynthesis Protein SpsA, Chain A"/>
    <property type="match status" value="1"/>
</dbReference>
<evidence type="ECO:0000256" key="12">
    <source>
        <dbReference type="ARBA" id="ARBA00023034"/>
    </source>
</evidence>
<keyword evidence="11" id="KW-1133">Transmembrane helix</keyword>
<evidence type="ECO:0000256" key="4">
    <source>
        <dbReference type="ARBA" id="ARBA00007706"/>
    </source>
</evidence>
<evidence type="ECO:0000256" key="6">
    <source>
        <dbReference type="ARBA" id="ARBA00022553"/>
    </source>
</evidence>
<dbReference type="SUPFAM" id="SSF53448">
    <property type="entry name" value="Nucleotide-diphospho-sugar transferases"/>
    <property type="match status" value="1"/>
</dbReference>
<dbReference type="Proteomes" id="UP001044222">
    <property type="component" value="Chromosome 8"/>
</dbReference>
<evidence type="ECO:0000256" key="1">
    <source>
        <dbReference type="ARBA" id="ARBA00001936"/>
    </source>
</evidence>
<evidence type="ECO:0000256" key="20">
    <source>
        <dbReference type="PIRSR" id="PIRSR605027-4"/>
    </source>
</evidence>
<keyword evidence="8" id="KW-0812">Transmembrane</keyword>
<comment type="subcellular location">
    <subcellularLocation>
        <location evidence="2 22">Golgi apparatus membrane</location>
        <topology evidence="2 22">Single-pass type II membrane protein</topology>
    </subcellularLocation>
    <subcellularLocation>
        <location evidence="3">Secreted</location>
    </subcellularLocation>
</comment>
<accession>A0A9D3RV16</accession>
<dbReference type="GO" id="GO:0005576">
    <property type="term" value="C:extracellular region"/>
    <property type="evidence" value="ECO:0007669"/>
    <property type="project" value="UniProtKB-SubCell"/>
</dbReference>
<dbReference type="GO" id="GO:0015018">
    <property type="term" value="F:galactosylgalactosylxylosylprotein 3-beta-glucuronosyltransferase activity"/>
    <property type="evidence" value="ECO:0007669"/>
    <property type="project" value="UniProtKB-UniRule"/>
</dbReference>
<evidence type="ECO:0000313" key="25">
    <source>
        <dbReference type="Proteomes" id="UP001044222"/>
    </source>
</evidence>
<evidence type="ECO:0000313" key="24">
    <source>
        <dbReference type="EMBL" id="KAG5844589.1"/>
    </source>
</evidence>
<feature type="glycosylation site" description="N-linked (GlcNAc...) asparagine" evidence="21">
    <location>
        <position position="110"/>
    </location>
</feature>
<evidence type="ECO:0000256" key="16">
    <source>
        <dbReference type="ARBA" id="ARBA00037242"/>
    </source>
</evidence>
<evidence type="ECO:0000256" key="15">
    <source>
        <dbReference type="ARBA" id="ARBA00023211"/>
    </source>
</evidence>
<evidence type="ECO:0000256" key="3">
    <source>
        <dbReference type="ARBA" id="ARBA00004613"/>
    </source>
</evidence>
<dbReference type="Pfam" id="PF03360">
    <property type="entry name" value="Glyco_transf_43"/>
    <property type="match status" value="1"/>
</dbReference>
<keyword evidence="25" id="KW-1185">Reference proteome</keyword>
<evidence type="ECO:0000256" key="14">
    <source>
        <dbReference type="ARBA" id="ARBA00023180"/>
    </source>
</evidence>
<dbReference type="GO" id="GO:0005975">
    <property type="term" value="P:carbohydrate metabolic process"/>
    <property type="evidence" value="ECO:0007669"/>
    <property type="project" value="TreeGrafter"/>
</dbReference>
<dbReference type="InterPro" id="IPR029044">
    <property type="entry name" value="Nucleotide-diphossugar_trans"/>
</dbReference>
<keyword evidence="12 22" id="KW-0333">Golgi apparatus</keyword>
<comment type="similarity">
    <text evidence="4 22">Belongs to the glycosyltransferase 43 family.</text>
</comment>
<gene>
    <name evidence="24" type="ORF">ANANG_G00164110</name>
</gene>
<feature type="region of interest" description="Disordered" evidence="23">
    <location>
        <begin position="1"/>
        <end position="74"/>
    </location>
</feature>
<evidence type="ECO:0000256" key="22">
    <source>
        <dbReference type="RuleBase" id="RU363127"/>
    </source>
</evidence>
<keyword evidence="10 22" id="KW-0735">Signal-anchor</keyword>
<comment type="function">
    <text evidence="16">Involved in the biosynthesis of L2/HNK-1 carbohydrate epitope on glycoproteins. Can also play a role in glycosaminoglycan biosynthesis. Substrates include asialo-orosomucoid (ASOR), asialo-fetuin, and asialo-neural cell adhesion molecule. Requires sphingomyelin for activity: stearoyl-sphingomyelin was the most effective, followed by palmitoyl-sphingomyelin and lignoceroyl-sphingomyelin. Activity was demonstrated only for sphingomyelin with a saturated fatty acid and not for that with an unsaturated fatty acid, regardless of the length of the acyl group.</text>
</comment>
<comment type="pathway">
    <text evidence="22">Protein modification; protein glycosylation.</text>
</comment>
<feature type="active site" description="Proton donor/acceptor" evidence="19">
    <location>
        <position position="91"/>
    </location>
</feature>
<protein>
    <recommendedName>
        <fullName evidence="22">Galactosylgalactosylxylosylprotein 3-beta-glucuronosyltransferase</fullName>
        <ecNumber evidence="22">2.4.1.135</ecNumber>
    </recommendedName>
</protein>
<keyword evidence="13" id="KW-0472">Membrane</keyword>
<keyword evidence="5" id="KW-0964">Secreted</keyword>
<dbReference type="AlphaFoldDB" id="A0A9D3RV16"/>
<dbReference type="InterPro" id="IPR005027">
    <property type="entry name" value="Glyco_trans_43"/>
</dbReference>
<keyword evidence="7 22" id="KW-0808">Transferase</keyword>
<dbReference type="GO" id="GO:0046872">
    <property type="term" value="F:metal ion binding"/>
    <property type="evidence" value="ECO:0007669"/>
    <property type="project" value="UniProtKB-KW"/>
</dbReference>
<evidence type="ECO:0000256" key="13">
    <source>
        <dbReference type="ARBA" id="ARBA00023136"/>
    </source>
</evidence>
<dbReference type="EC" id="2.4.1.135" evidence="22"/>
<comment type="cofactor">
    <cofactor evidence="1 22">
        <name>Mn(2+)</name>
        <dbReference type="ChEBI" id="CHEBI:29035"/>
    </cofactor>
</comment>
<evidence type="ECO:0000256" key="5">
    <source>
        <dbReference type="ARBA" id="ARBA00022525"/>
    </source>
</evidence>
<comment type="subunit">
    <text evidence="17">Homodimer. Interacts with SAR1A.</text>
</comment>
<keyword evidence="15 22" id="KW-0464">Manganese</keyword>
<sequence length="141" mass="15380">MLQRYDADALAPCSDAADPEGLRGARGFSAGSSPRVPQGQRRRQGVRLEDGVRPPPALRHRHGGIRRQPAARPLQAPGLLQAAASRGGYQESSLLRELVTLTTWEPKAANCTKILVWHTRTEKPVLVNEGKKGFTDPDVEI</sequence>
<evidence type="ECO:0000256" key="18">
    <source>
        <dbReference type="ARBA" id="ARBA00047979"/>
    </source>
</evidence>
<dbReference type="PANTHER" id="PTHR10896">
    <property type="entry name" value="GALACTOSYLGALACTOSYLXYLOSYLPROTEIN 3-BETA-GLUCURONOSYLTRANSFERASE BETA-1,3-GLUCURONYLTRANSFERASE"/>
    <property type="match status" value="1"/>
</dbReference>
<evidence type="ECO:0000256" key="8">
    <source>
        <dbReference type="ARBA" id="ARBA00022692"/>
    </source>
</evidence>
<evidence type="ECO:0000256" key="23">
    <source>
        <dbReference type="SAM" id="MobiDB-lite"/>
    </source>
</evidence>
<comment type="caution">
    <text evidence="24">The sequence shown here is derived from an EMBL/GenBank/DDBJ whole genome shotgun (WGS) entry which is preliminary data.</text>
</comment>
<feature type="site" description="Interaction with galactose moiety of substrate glycoprotein" evidence="20">
    <location>
        <position position="128"/>
    </location>
</feature>
<evidence type="ECO:0000256" key="21">
    <source>
        <dbReference type="PIRSR" id="PIRSR605027-6"/>
    </source>
</evidence>
<reference evidence="24" key="1">
    <citation type="submission" date="2021-01" db="EMBL/GenBank/DDBJ databases">
        <title>A chromosome-scale assembly of European eel, Anguilla anguilla.</title>
        <authorList>
            <person name="Henkel C."/>
            <person name="Jong-Raadsen S.A."/>
            <person name="Dufour S."/>
            <person name="Weltzien F.-A."/>
            <person name="Palstra A.P."/>
            <person name="Pelster B."/>
            <person name="Spaink H.P."/>
            <person name="Van Den Thillart G.E."/>
            <person name="Jansen H."/>
            <person name="Zahm M."/>
            <person name="Klopp C."/>
            <person name="Cedric C."/>
            <person name="Louis A."/>
            <person name="Berthelot C."/>
            <person name="Parey E."/>
            <person name="Roest Crollius H."/>
            <person name="Montfort J."/>
            <person name="Robinson-Rechavi M."/>
            <person name="Bucao C."/>
            <person name="Bouchez O."/>
            <person name="Gislard M."/>
            <person name="Lluch J."/>
            <person name="Milhes M."/>
            <person name="Lampietro C."/>
            <person name="Lopez Roques C."/>
            <person name="Donnadieu C."/>
            <person name="Braasch I."/>
            <person name="Desvignes T."/>
            <person name="Postlethwait J."/>
            <person name="Bobe J."/>
            <person name="Guiguen Y."/>
            <person name="Dirks R."/>
        </authorList>
    </citation>
    <scope>NUCLEOTIDE SEQUENCE</scope>
    <source>
        <strain evidence="24">Tag_6206</strain>
        <tissue evidence="24">Liver</tissue>
    </source>
</reference>
<organism evidence="24 25">
    <name type="scientific">Anguilla anguilla</name>
    <name type="common">European freshwater eel</name>
    <name type="synonym">Muraena anguilla</name>
    <dbReference type="NCBI Taxonomy" id="7936"/>
    <lineage>
        <taxon>Eukaryota</taxon>
        <taxon>Metazoa</taxon>
        <taxon>Chordata</taxon>
        <taxon>Craniata</taxon>
        <taxon>Vertebrata</taxon>
        <taxon>Euteleostomi</taxon>
        <taxon>Actinopterygii</taxon>
        <taxon>Neopterygii</taxon>
        <taxon>Teleostei</taxon>
        <taxon>Anguilliformes</taxon>
        <taxon>Anguillidae</taxon>
        <taxon>Anguilla</taxon>
    </lineage>
</organism>
<evidence type="ECO:0000256" key="19">
    <source>
        <dbReference type="PIRSR" id="PIRSR605027-1"/>
    </source>
</evidence>
<evidence type="ECO:0000256" key="17">
    <source>
        <dbReference type="ARBA" id="ARBA00046670"/>
    </source>
</evidence>
<dbReference type="EMBL" id="JAFIRN010000008">
    <property type="protein sequence ID" value="KAG5844589.1"/>
    <property type="molecule type" value="Genomic_DNA"/>
</dbReference>
<name>A0A9D3RV16_ANGAN</name>